<keyword evidence="3" id="KW-1185">Reference proteome</keyword>
<dbReference type="Proteomes" id="UP000525623">
    <property type="component" value="Unassembled WGS sequence"/>
</dbReference>
<evidence type="ECO:0000313" key="2">
    <source>
        <dbReference type="EMBL" id="MBB2181086.1"/>
    </source>
</evidence>
<gene>
    <name evidence="2" type="ORF">HLH29_18350</name>
</gene>
<accession>A0A7W4JH28</accession>
<protein>
    <recommendedName>
        <fullName evidence="4">Amino acid transporter</fullName>
    </recommendedName>
</protein>
<reference evidence="2 3" key="1">
    <citation type="submission" date="2020-04" db="EMBL/GenBank/DDBJ databases">
        <title>Description of novel Gluconacetobacter.</title>
        <authorList>
            <person name="Sombolestani A."/>
        </authorList>
    </citation>
    <scope>NUCLEOTIDE SEQUENCE [LARGE SCALE GENOMIC DNA]</scope>
    <source>
        <strain evidence="2 3">LMG 27725</strain>
    </source>
</reference>
<name>A0A7W4JH28_9PROT</name>
<dbReference type="AlphaFoldDB" id="A0A7W4JH28"/>
<comment type="caution">
    <text evidence="2">The sequence shown here is derived from an EMBL/GenBank/DDBJ whole genome shotgun (WGS) entry which is preliminary data.</text>
</comment>
<keyword evidence="1" id="KW-0472">Membrane</keyword>
<evidence type="ECO:0000313" key="3">
    <source>
        <dbReference type="Proteomes" id="UP000525623"/>
    </source>
</evidence>
<evidence type="ECO:0008006" key="4">
    <source>
        <dbReference type="Google" id="ProtNLM"/>
    </source>
</evidence>
<evidence type="ECO:0000256" key="1">
    <source>
        <dbReference type="SAM" id="Phobius"/>
    </source>
</evidence>
<keyword evidence="1" id="KW-0812">Transmembrane</keyword>
<feature type="transmembrane region" description="Helical" evidence="1">
    <location>
        <begin position="50"/>
        <end position="70"/>
    </location>
</feature>
<proteinExistence type="predicted"/>
<sequence>MTPREKLIHNETTKLRANAVNTVATYALTAGVVSPVLSLVASSPTPTQRLIILAAGSLSAMVAFGLYWVAGALLKGLEE</sequence>
<organism evidence="2 3">
    <name type="scientific">Gluconacetobacter tumulicola</name>
    <dbReference type="NCBI Taxonomy" id="1017177"/>
    <lineage>
        <taxon>Bacteria</taxon>
        <taxon>Pseudomonadati</taxon>
        <taxon>Pseudomonadota</taxon>
        <taxon>Alphaproteobacteria</taxon>
        <taxon>Acetobacterales</taxon>
        <taxon>Acetobacteraceae</taxon>
        <taxon>Gluconacetobacter</taxon>
    </lineage>
</organism>
<keyword evidence="1" id="KW-1133">Transmembrane helix</keyword>
<feature type="transmembrane region" description="Helical" evidence="1">
    <location>
        <begin position="23"/>
        <end position="43"/>
    </location>
</feature>
<dbReference type="RefSeq" id="WP_182968813.1">
    <property type="nucleotide sequence ID" value="NZ_BAABGC010000021.1"/>
</dbReference>
<dbReference type="EMBL" id="JABEQL010000041">
    <property type="protein sequence ID" value="MBB2181086.1"/>
    <property type="molecule type" value="Genomic_DNA"/>
</dbReference>